<feature type="repeat" description="RCC1" evidence="3">
    <location>
        <begin position="232"/>
        <end position="285"/>
    </location>
</feature>
<evidence type="ECO:0000256" key="1">
    <source>
        <dbReference type="ARBA" id="ARBA00022658"/>
    </source>
</evidence>
<dbReference type="InParanoid" id="A0A0L0HP39"/>
<accession>A0A0L0HP39</accession>
<keyword evidence="2" id="KW-0677">Repeat</keyword>
<reference evidence="6 7" key="1">
    <citation type="submission" date="2009-08" db="EMBL/GenBank/DDBJ databases">
        <title>The Genome Sequence of Spizellomyces punctatus strain DAOM BR117.</title>
        <authorList>
            <consortium name="The Broad Institute Genome Sequencing Platform"/>
            <person name="Russ C."/>
            <person name="Cuomo C."/>
            <person name="Shea T."/>
            <person name="Young S.K."/>
            <person name="Zeng Q."/>
            <person name="Koehrsen M."/>
            <person name="Haas B."/>
            <person name="Borodovsky M."/>
            <person name="Guigo R."/>
            <person name="Alvarado L."/>
            <person name="Berlin A."/>
            <person name="Bochicchio J."/>
            <person name="Borenstein D."/>
            <person name="Chapman S."/>
            <person name="Chen Z."/>
            <person name="Engels R."/>
            <person name="Freedman E."/>
            <person name="Gellesch M."/>
            <person name="Goldberg J."/>
            <person name="Griggs A."/>
            <person name="Gujja S."/>
            <person name="Heiman D."/>
            <person name="Hepburn T."/>
            <person name="Howarth C."/>
            <person name="Jen D."/>
            <person name="Larson L."/>
            <person name="Lewis B."/>
            <person name="Mehta T."/>
            <person name="Park D."/>
            <person name="Pearson M."/>
            <person name="Roberts A."/>
            <person name="Saif S."/>
            <person name="Shenoy N."/>
            <person name="Sisk P."/>
            <person name="Stolte C."/>
            <person name="Sykes S."/>
            <person name="Thomson T."/>
            <person name="Walk T."/>
            <person name="White J."/>
            <person name="Yandava C."/>
            <person name="Burger G."/>
            <person name="Gray M.W."/>
            <person name="Holland P.W.H."/>
            <person name="King N."/>
            <person name="Lang F.B.F."/>
            <person name="Roger A.J."/>
            <person name="Ruiz-Trillo I."/>
            <person name="Lander E."/>
            <person name="Nusbaum C."/>
        </authorList>
    </citation>
    <scope>NUCLEOTIDE SEQUENCE [LARGE SCALE GENOMIC DNA]</scope>
    <source>
        <strain evidence="6 7">DAOM BR117</strain>
    </source>
</reference>
<feature type="compositionally biased region" description="Low complexity" evidence="4">
    <location>
        <begin position="28"/>
        <end position="56"/>
    </location>
</feature>
<gene>
    <name evidence="6" type="ORF">SPPG_01904</name>
</gene>
<dbReference type="PROSITE" id="PS00626">
    <property type="entry name" value="RCC1_2"/>
    <property type="match status" value="2"/>
</dbReference>
<dbReference type="InterPro" id="IPR009091">
    <property type="entry name" value="RCC1/BLIP-II"/>
</dbReference>
<dbReference type="OrthoDB" id="61110at2759"/>
<dbReference type="OMA" id="CIESHET"/>
<evidence type="ECO:0000313" key="7">
    <source>
        <dbReference type="Proteomes" id="UP000053201"/>
    </source>
</evidence>
<dbReference type="GO" id="GO:0005085">
    <property type="term" value="F:guanyl-nucleotide exchange factor activity"/>
    <property type="evidence" value="ECO:0007669"/>
    <property type="project" value="TreeGrafter"/>
</dbReference>
<dbReference type="SUPFAM" id="SSF50985">
    <property type="entry name" value="RCC1/BLIP-II"/>
    <property type="match status" value="1"/>
</dbReference>
<dbReference type="Gene3D" id="2.130.10.30">
    <property type="entry name" value="Regulator of chromosome condensation 1/beta-lactamase-inhibitor protein II"/>
    <property type="match status" value="1"/>
</dbReference>
<dbReference type="GeneID" id="27685536"/>
<evidence type="ECO:0000256" key="4">
    <source>
        <dbReference type="SAM" id="MobiDB-lite"/>
    </source>
</evidence>
<evidence type="ECO:0000256" key="3">
    <source>
        <dbReference type="PROSITE-ProRule" id="PRU00235"/>
    </source>
</evidence>
<dbReference type="PRINTS" id="PR00633">
    <property type="entry name" value="RCCNDNSATION"/>
</dbReference>
<proteinExistence type="predicted"/>
<dbReference type="InterPro" id="IPR058923">
    <property type="entry name" value="RCC1-like_dom"/>
</dbReference>
<protein>
    <recommendedName>
        <fullName evidence="5">RCC1-like domain-containing protein</fullName>
    </recommendedName>
</protein>
<organism evidence="6 7">
    <name type="scientific">Spizellomyces punctatus (strain DAOM BR117)</name>
    <dbReference type="NCBI Taxonomy" id="645134"/>
    <lineage>
        <taxon>Eukaryota</taxon>
        <taxon>Fungi</taxon>
        <taxon>Fungi incertae sedis</taxon>
        <taxon>Chytridiomycota</taxon>
        <taxon>Chytridiomycota incertae sedis</taxon>
        <taxon>Chytridiomycetes</taxon>
        <taxon>Spizellomycetales</taxon>
        <taxon>Spizellomycetaceae</taxon>
        <taxon>Spizellomyces</taxon>
    </lineage>
</organism>
<sequence length="522" mass="56285">MPRQSTRPTRKAAARAVASPISKEKRSPSTSPKKNSSKKQSPSTSPKKNSSKKQSPSPSPKKGAKKAAPARKRGRNESSLTPEPEEVTSITKEKGGDQVNGKPTQTSPRAKRQKAVSDFNIPFPYTRTGDVFVVGSGDCGQLGLGPDVLEKERVGLLQYFRDKKIVSIVAGGLHNIALDINGKMYSWGCNDQLALGRGGEETEPAPVEGLEDKVVVQVACGDSISAALTKEGQVYTWGTFRNSTGIFGYYPGIEIQPRPRLVKELPKHVAQIAAGTNHLVAITKEGKMYTWGVGEQGQLGHKVISRHTKEGSLIPRRINFYPKGISKNGRRVKKNFTRVFCGGYTTYLVHESNAVYAYGLNNYGQLGVGPTSEEVYDPMLIDGVDPENGLQAIAGGEHHTLLLDDKGDVYAFGRGDSGQLGLGNTVERQDTPVKIPTLSNVRSISANGSFSLAVCHPVENETVSNFYTWGYGDMGQLANQGAGDEEAPFHVDFKGREAITASAGGQHTVILVQPRPAQPKSE</sequence>
<dbReference type="PANTHER" id="PTHR45982:SF1">
    <property type="entry name" value="REGULATOR OF CHROMOSOME CONDENSATION"/>
    <property type="match status" value="1"/>
</dbReference>
<dbReference type="InterPro" id="IPR000408">
    <property type="entry name" value="Reg_chr_condens"/>
</dbReference>
<feature type="repeat" description="RCC1" evidence="3">
    <location>
        <begin position="464"/>
        <end position="514"/>
    </location>
</feature>
<feature type="repeat" description="RCC1" evidence="3">
    <location>
        <begin position="353"/>
        <end position="406"/>
    </location>
</feature>
<dbReference type="RefSeq" id="XP_016610862.1">
    <property type="nucleotide sequence ID" value="XM_016750213.1"/>
</dbReference>
<name>A0A0L0HP39_SPIPD</name>
<dbReference type="FunCoup" id="A0A0L0HP39">
    <property type="interactions" value="744"/>
</dbReference>
<dbReference type="EMBL" id="KQ257452">
    <property type="protein sequence ID" value="KND02823.1"/>
    <property type="molecule type" value="Genomic_DNA"/>
</dbReference>
<dbReference type="STRING" id="645134.A0A0L0HP39"/>
<feature type="repeat" description="RCC1" evidence="3">
    <location>
        <begin position="407"/>
        <end position="457"/>
    </location>
</feature>
<feature type="compositionally biased region" description="Basic residues" evidence="4">
    <location>
        <begin position="62"/>
        <end position="74"/>
    </location>
</feature>
<feature type="repeat" description="RCC1" evidence="3">
    <location>
        <begin position="286"/>
        <end position="352"/>
    </location>
</feature>
<dbReference type="eggNOG" id="KOG1426">
    <property type="taxonomic scope" value="Eukaryota"/>
</dbReference>
<dbReference type="PANTHER" id="PTHR45982">
    <property type="entry name" value="REGULATOR OF CHROMOSOME CONDENSATION"/>
    <property type="match status" value="1"/>
</dbReference>
<feature type="region of interest" description="Disordered" evidence="4">
    <location>
        <begin position="1"/>
        <end position="115"/>
    </location>
</feature>
<dbReference type="PROSITE" id="PS50012">
    <property type="entry name" value="RCC1_3"/>
    <property type="match status" value="7"/>
</dbReference>
<feature type="repeat" description="RCC1" evidence="3">
    <location>
        <begin position="182"/>
        <end position="231"/>
    </location>
</feature>
<dbReference type="Proteomes" id="UP000053201">
    <property type="component" value="Unassembled WGS sequence"/>
</dbReference>
<keyword evidence="7" id="KW-1185">Reference proteome</keyword>
<evidence type="ECO:0000256" key="2">
    <source>
        <dbReference type="ARBA" id="ARBA00022737"/>
    </source>
</evidence>
<dbReference type="Pfam" id="PF25390">
    <property type="entry name" value="WD40_RLD"/>
    <property type="match status" value="1"/>
</dbReference>
<feature type="domain" description="RCC1-like" evidence="5">
    <location>
        <begin position="130"/>
        <end position="510"/>
    </location>
</feature>
<dbReference type="AlphaFoldDB" id="A0A0L0HP39"/>
<keyword evidence="1" id="KW-0344">Guanine-nucleotide releasing factor</keyword>
<dbReference type="InterPro" id="IPR051553">
    <property type="entry name" value="Ran_GTPase-activating"/>
</dbReference>
<evidence type="ECO:0000313" key="6">
    <source>
        <dbReference type="EMBL" id="KND02823.1"/>
    </source>
</evidence>
<evidence type="ECO:0000259" key="5">
    <source>
        <dbReference type="Pfam" id="PF25390"/>
    </source>
</evidence>
<dbReference type="VEuPathDB" id="FungiDB:SPPG_01904"/>
<dbReference type="GO" id="GO:0005737">
    <property type="term" value="C:cytoplasm"/>
    <property type="evidence" value="ECO:0007669"/>
    <property type="project" value="TreeGrafter"/>
</dbReference>
<feature type="repeat" description="RCC1" evidence="3">
    <location>
        <begin position="129"/>
        <end position="181"/>
    </location>
</feature>